<dbReference type="InterPro" id="IPR053896">
    <property type="entry name" value="BTN3A2-like_Ig-C"/>
</dbReference>
<dbReference type="Gene3D" id="2.60.40.10">
    <property type="entry name" value="Immunoglobulins"/>
    <property type="match status" value="2"/>
</dbReference>
<dbReference type="Pfam" id="PF13765">
    <property type="entry name" value="PRY"/>
    <property type="match status" value="1"/>
</dbReference>
<comment type="similarity">
    <text evidence="10">Belongs to the SKINT family.</text>
</comment>
<dbReference type="SUPFAM" id="SSF49899">
    <property type="entry name" value="Concanavalin A-like lectins/glucanases"/>
    <property type="match status" value="1"/>
</dbReference>
<evidence type="ECO:0000256" key="4">
    <source>
        <dbReference type="ARBA" id="ARBA00022729"/>
    </source>
</evidence>
<dbReference type="InterPro" id="IPR003879">
    <property type="entry name" value="Butyrophylin_SPRY"/>
</dbReference>
<dbReference type="InterPro" id="IPR007110">
    <property type="entry name" value="Ig-like_dom"/>
</dbReference>
<dbReference type="FunFam" id="2.60.40.10:FF:000088">
    <property type="entry name" value="Butyrophilin subfamily 1 member A1"/>
    <property type="match status" value="1"/>
</dbReference>
<dbReference type="CDD" id="cd13733">
    <property type="entry name" value="SPRY_PRY_C-I_1"/>
    <property type="match status" value="1"/>
</dbReference>
<evidence type="ECO:0000313" key="13">
    <source>
        <dbReference type="Ensembl" id="ENSNPEP00000021524.1"/>
    </source>
</evidence>
<keyword evidence="4" id="KW-0732">Signal</keyword>
<dbReference type="GO" id="GO:0050863">
    <property type="term" value="P:regulation of T cell activation"/>
    <property type="evidence" value="ECO:0007669"/>
    <property type="project" value="UniProtKB-ARBA"/>
</dbReference>
<dbReference type="PROSITE" id="PS50835">
    <property type="entry name" value="IG_LIKE"/>
    <property type="match status" value="2"/>
</dbReference>
<dbReference type="SMART" id="SM00589">
    <property type="entry name" value="PRY"/>
    <property type="match status" value="1"/>
</dbReference>
<sequence>MQLYLHTGQFVSSLPYTTVTGVIGEEIVLPCRVVAEHVPEIFSVQWIFHEQSEKITVSRYDGKSKKEIQDERYQGRTYFFHSEFRAGNMSLHLKDIKNSDKGSYTCLVSFDNHQHDELIELEVAARGIVPSIFLKNYMKESISLSCHTEGWFPEPRVIWLDSQEQIRREPSTTKIMMMPAGLYSVVTSMNLEPGSDMEVSCRIVNRLLNTTSESRVLISGGSPSRRLSGCSSPFITLLTLAANLLGPFSSSLLVPITVDAAGGDLELQLDVDTAHPNLSFSEDRKSFKHDPHSQKVPHTERRFDSAVCVLGSEGFSSGNHYWEVEVEKSNDWDLGVARRSVQKKGVIYLSVKEGFWVMGSSLRDYWARTDPWTRVTVQRKPRKIGVYLSCEEKLLTFFNVTDMSVMFTFKDCAFSEEVYPFFKNSQKESTMRICSVEEK</sequence>
<feature type="domain" description="Ig-like" evidence="12">
    <location>
        <begin position="130"/>
        <end position="219"/>
    </location>
</feature>
<feature type="domain" description="B30.2/SPRY" evidence="11">
    <location>
        <begin position="247"/>
        <end position="439"/>
    </location>
</feature>
<dbReference type="FunFam" id="2.60.120.920:FF:000004">
    <property type="entry name" value="Butyrophilin subfamily 1 member A1"/>
    <property type="match status" value="1"/>
</dbReference>
<dbReference type="SUPFAM" id="SSF48726">
    <property type="entry name" value="Immunoglobulin"/>
    <property type="match status" value="2"/>
</dbReference>
<keyword evidence="14" id="KW-1185">Reference proteome</keyword>
<proteinExistence type="inferred from homology"/>
<evidence type="ECO:0000256" key="2">
    <source>
        <dbReference type="ARBA" id="ARBA00007591"/>
    </source>
</evidence>
<protein>
    <recommendedName>
        <fullName evidence="15">Butyrophilin subfamily 1 member A1</fullName>
    </recommendedName>
</protein>
<evidence type="ECO:0000256" key="5">
    <source>
        <dbReference type="ARBA" id="ARBA00022989"/>
    </source>
</evidence>
<keyword evidence="6" id="KW-0472">Membrane</keyword>
<dbReference type="InterPro" id="IPR013106">
    <property type="entry name" value="Ig_V-set"/>
</dbReference>
<comment type="subcellular location">
    <subcellularLocation>
        <location evidence="1">Membrane</location>
        <topology evidence="1">Single-pass type I membrane protein</topology>
    </subcellularLocation>
</comment>
<dbReference type="GO" id="GO:0009897">
    <property type="term" value="C:external side of plasma membrane"/>
    <property type="evidence" value="ECO:0007669"/>
    <property type="project" value="TreeGrafter"/>
</dbReference>
<dbReference type="GO" id="GO:1903037">
    <property type="term" value="P:regulation of leukocyte cell-cell adhesion"/>
    <property type="evidence" value="ECO:0007669"/>
    <property type="project" value="UniProtKB-ARBA"/>
</dbReference>
<dbReference type="PANTHER" id="PTHR24100">
    <property type="entry name" value="BUTYROPHILIN"/>
    <property type="match status" value="1"/>
</dbReference>
<reference evidence="13" key="2">
    <citation type="submission" date="2025-09" db="UniProtKB">
        <authorList>
            <consortium name="Ensembl"/>
        </authorList>
    </citation>
    <scope>IDENTIFICATION</scope>
</reference>
<dbReference type="Pfam" id="PF00622">
    <property type="entry name" value="SPRY"/>
    <property type="match status" value="1"/>
</dbReference>
<reference evidence="13" key="1">
    <citation type="submission" date="2025-08" db="UniProtKB">
        <authorList>
            <consortium name="Ensembl"/>
        </authorList>
    </citation>
    <scope>IDENTIFICATION</scope>
</reference>
<dbReference type="PRINTS" id="PR01407">
    <property type="entry name" value="BUTYPHLNCDUF"/>
</dbReference>
<evidence type="ECO:0000256" key="9">
    <source>
        <dbReference type="ARBA" id="ARBA00023319"/>
    </source>
</evidence>
<dbReference type="PANTHER" id="PTHR24100:SF130">
    <property type="entry name" value="BUTYROPHILIN-LIKE PROTEIN 9"/>
    <property type="match status" value="1"/>
</dbReference>
<evidence type="ECO:0000256" key="1">
    <source>
        <dbReference type="ARBA" id="ARBA00004479"/>
    </source>
</evidence>
<dbReference type="InterPro" id="IPR013783">
    <property type="entry name" value="Ig-like_fold"/>
</dbReference>
<comment type="similarity">
    <text evidence="2">Belongs to the immunoglobulin superfamily. BTN/MOG family.</text>
</comment>
<evidence type="ECO:0000313" key="14">
    <source>
        <dbReference type="Proteomes" id="UP000694420"/>
    </source>
</evidence>
<keyword evidence="9" id="KW-0393">Immunoglobulin domain</keyword>
<dbReference type="InterPro" id="IPR043136">
    <property type="entry name" value="B30.2/SPRY_sf"/>
</dbReference>
<evidence type="ECO:0000256" key="6">
    <source>
        <dbReference type="ARBA" id="ARBA00023136"/>
    </source>
</evidence>
<dbReference type="SMART" id="SM00449">
    <property type="entry name" value="SPRY"/>
    <property type="match status" value="1"/>
</dbReference>
<feature type="domain" description="Ig-like" evidence="12">
    <location>
        <begin position="24"/>
        <end position="122"/>
    </location>
</feature>
<evidence type="ECO:0000256" key="3">
    <source>
        <dbReference type="ARBA" id="ARBA00022692"/>
    </source>
</evidence>
<dbReference type="PROSITE" id="PS50188">
    <property type="entry name" value="B302_SPRY"/>
    <property type="match status" value="1"/>
</dbReference>
<dbReference type="Pfam" id="PF07686">
    <property type="entry name" value="V-set"/>
    <property type="match status" value="1"/>
</dbReference>
<dbReference type="GO" id="GO:0050852">
    <property type="term" value="P:T cell receptor signaling pathway"/>
    <property type="evidence" value="ECO:0007669"/>
    <property type="project" value="TreeGrafter"/>
</dbReference>
<dbReference type="InterPro" id="IPR006574">
    <property type="entry name" value="PRY"/>
</dbReference>
<keyword evidence="3" id="KW-0812">Transmembrane</keyword>
<dbReference type="InterPro" id="IPR003599">
    <property type="entry name" value="Ig_sub"/>
</dbReference>
<dbReference type="InterPro" id="IPR013320">
    <property type="entry name" value="ConA-like_dom_sf"/>
</dbReference>
<keyword evidence="7" id="KW-1015">Disulfide bond</keyword>
<dbReference type="GO" id="GO:0005102">
    <property type="term" value="F:signaling receptor binding"/>
    <property type="evidence" value="ECO:0007669"/>
    <property type="project" value="TreeGrafter"/>
</dbReference>
<dbReference type="GO" id="GO:0001817">
    <property type="term" value="P:regulation of cytokine production"/>
    <property type="evidence" value="ECO:0007669"/>
    <property type="project" value="TreeGrafter"/>
</dbReference>
<dbReference type="Pfam" id="PF22705">
    <property type="entry name" value="C2-set_3"/>
    <property type="match status" value="1"/>
</dbReference>
<evidence type="ECO:0008006" key="15">
    <source>
        <dbReference type="Google" id="ProtNLM"/>
    </source>
</evidence>
<name>A0A8C7A3Y1_NOTPE</name>
<dbReference type="FunFam" id="2.60.40.10:FF:000142">
    <property type="entry name" value="V-set domain-containing T-cell activation inhibitor 1"/>
    <property type="match status" value="1"/>
</dbReference>
<dbReference type="GO" id="GO:0042110">
    <property type="term" value="P:T cell activation"/>
    <property type="evidence" value="ECO:0007669"/>
    <property type="project" value="UniProtKB-ARBA"/>
</dbReference>
<dbReference type="InterPro" id="IPR050504">
    <property type="entry name" value="IgSF_BTN/MOG"/>
</dbReference>
<organism evidence="13 14">
    <name type="scientific">Nothoprocta perdicaria</name>
    <name type="common">Chilean tinamou</name>
    <name type="synonym">Crypturus perdicarius</name>
    <dbReference type="NCBI Taxonomy" id="30464"/>
    <lineage>
        <taxon>Eukaryota</taxon>
        <taxon>Metazoa</taxon>
        <taxon>Chordata</taxon>
        <taxon>Craniata</taxon>
        <taxon>Vertebrata</taxon>
        <taxon>Euteleostomi</taxon>
        <taxon>Archelosauria</taxon>
        <taxon>Archosauria</taxon>
        <taxon>Dinosauria</taxon>
        <taxon>Saurischia</taxon>
        <taxon>Theropoda</taxon>
        <taxon>Coelurosauria</taxon>
        <taxon>Aves</taxon>
        <taxon>Palaeognathae</taxon>
        <taxon>Tinamiformes</taxon>
        <taxon>Tinamidae</taxon>
        <taxon>Nothoprocta</taxon>
    </lineage>
</organism>
<accession>A0A8C7A3Y1</accession>
<dbReference type="Proteomes" id="UP000694420">
    <property type="component" value="Unplaced"/>
</dbReference>
<dbReference type="InterPro" id="IPR001870">
    <property type="entry name" value="B30.2/SPRY"/>
</dbReference>
<evidence type="ECO:0000259" key="11">
    <source>
        <dbReference type="PROSITE" id="PS50188"/>
    </source>
</evidence>
<dbReference type="Gene3D" id="2.60.120.920">
    <property type="match status" value="1"/>
</dbReference>
<keyword evidence="8" id="KW-0325">Glycoprotein</keyword>
<dbReference type="InterPro" id="IPR003877">
    <property type="entry name" value="SPRY_dom"/>
</dbReference>
<keyword evidence="5" id="KW-1133">Transmembrane helix</keyword>
<dbReference type="AlphaFoldDB" id="A0A8C7A3Y1"/>
<dbReference type="SMART" id="SM00409">
    <property type="entry name" value="IG"/>
    <property type="match status" value="1"/>
</dbReference>
<evidence type="ECO:0000256" key="7">
    <source>
        <dbReference type="ARBA" id="ARBA00023157"/>
    </source>
</evidence>
<evidence type="ECO:0000256" key="10">
    <source>
        <dbReference type="ARBA" id="ARBA00038221"/>
    </source>
</evidence>
<evidence type="ECO:0000256" key="8">
    <source>
        <dbReference type="ARBA" id="ARBA00023180"/>
    </source>
</evidence>
<evidence type="ECO:0000259" key="12">
    <source>
        <dbReference type="PROSITE" id="PS50835"/>
    </source>
</evidence>
<dbReference type="Ensembl" id="ENSNPET00000022076.1">
    <property type="protein sequence ID" value="ENSNPEP00000021524.1"/>
    <property type="gene ID" value="ENSNPEG00000015963.1"/>
</dbReference>
<dbReference type="InterPro" id="IPR036179">
    <property type="entry name" value="Ig-like_dom_sf"/>
</dbReference>